<feature type="compositionally biased region" description="Polar residues" evidence="1">
    <location>
        <begin position="34"/>
        <end position="46"/>
    </location>
</feature>
<evidence type="ECO:0000313" key="2">
    <source>
        <dbReference type="EMBL" id="TDL15022.1"/>
    </source>
</evidence>
<reference evidence="2 3" key="1">
    <citation type="submission" date="2018-06" db="EMBL/GenBank/DDBJ databases">
        <title>A transcriptomic atlas of mushroom development highlights an independent origin of complex multicellularity.</title>
        <authorList>
            <consortium name="DOE Joint Genome Institute"/>
            <person name="Krizsan K."/>
            <person name="Almasi E."/>
            <person name="Merenyi Z."/>
            <person name="Sahu N."/>
            <person name="Viragh M."/>
            <person name="Koszo T."/>
            <person name="Mondo S."/>
            <person name="Kiss B."/>
            <person name="Balint B."/>
            <person name="Kues U."/>
            <person name="Barry K."/>
            <person name="Hegedus J.C."/>
            <person name="Henrissat B."/>
            <person name="Johnson J."/>
            <person name="Lipzen A."/>
            <person name="Ohm R."/>
            <person name="Nagy I."/>
            <person name="Pangilinan J."/>
            <person name="Yan J."/>
            <person name="Xiong Y."/>
            <person name="Grigoriev I.V."/>
            <person name="Hibbett D.S."/>
            <person name="Nagy L.G."/>
        </authorList>
    </citation>
    <scope>NUCLEOTIDE SEQUENCE [LARGE SCALE GENOMIC DNA]</scope>
    <source>
        <strain evidence="2 3">SZMC22713</strain>
    </source>
</reference>
<protein>
    <submittedName>
        <fullName evidence="2">Uncharacterized protein</fullName>
    </submittedName>
</protein>
<sequence length="200" mass="21788">MDGESGDESVEKMKSEERKGKKRVHFEDDDEEATASSGEGNTSIDGQRQAKRMRRSADGSSMSHTSASPRRCAATTDNDAHDNFPTPAESQERESGGDTPTTIPSPPPAKVIPTLMVDGLLTPDGSDADEESDLGDGNSGSDDGSDDLPDLPPAPPGFAYILRPPGFPRRERNFHGAEEMAYAERHPYLDDEHYMLIRPW</sequence>
<gene>
    <name evidence="2" type="ORF">BD410DRAFT_140348</name>
</gene>
<dbReference type="Proteomes" id="UP000294933">
    <property type="component" value="Unassembled WGS sequence"/>
</dbReference>
<dbReference type="EMBL" id="ML170294">
    <property type="protein sequence ID" value="TDL15022.1"/>
    <property type="molecule type" value="Genomic_DNA"/>
</dbReference>
<feature type="region of interest" description="Disordered" evidence="1">
    <location>
        <begin position="1"/>
        <end position="172"/>
    </location>
</feature>
<name>A0A4Y7PJK2_9AGAM</name>
<proteinExistence type="predicted"/>
<dbReference type="VEuPathDB" id="FungiDB:BD410DRAFT_140348"/>
<keyword evidence="3" id="KW-1185">Reference proteome</keyword>
<evidence type="ECO:0000256" key="1">
    <source>
        <dbReference type="SAM" id="MobiDB-lite"/>
    </source>
</evidence>
<dbReference type="AlphaFoldDB" id="A0A4Y7PJK2"/>
<feature type="compositionally biased region" description="Basic and acidic residues" evidence="1">
    <location>
        <begin position="9"/>
        <end position="19"/>
    </location>
</feature>
<evidence type="ECO:0000313" key="3">
    <source>
        <dbReference type="Proteomes" id="UP000294933"/>
    </source>
</evidence>
<organism evidence="2 3">
    <name type="scientific">Rickenella mellea</name>
    <dbReference type="NCBI Taxonomy" id="50990"/>
    <lineage>
        <taxon>Eukaryota</taxon>
        <taxon>Fungi</taxon>
        <taxon>Dikarya</taxon>
        <taxon>Basidiomycota</taxon>
        <taxon>Agaricomycotina</taxon>
        <taxon>Agaricomycetes</taxon>
        <taxon>Hymenochaetales</taxon>
        <taxon>Rickenellaceae</taxon>
        <taxon>Rickenella</taxon>
    </lineage>
</organism>
<feature type="compositionally biased region" description="Polar residues" evidence="1">
    <location>
        <begin position="58"/>
        <end position="68"/>
    </location>
</feature>
<accession>A0A4Y7PJK2</accession>